<organism evidence="1 2">
    <name type="scientific">Natronococcus jeotgali DSM 18795</name>
    <dbReference type="NCBI Taxonomy" id="1227498"/>
    <lineage>
        <taxon>Archaea</taxon>
        <taxon>Methanobacteriati</taxon>
        <taxon>Methanobacteriota</taxon>
        <taxon>Stenosarchaea group</taxon>
        <taxon>Halobacteria</taxon>
        <taxon>Halobacteriales</taxon>
        <taxon>Natrialbaceae</taxon>
        <taxon>Natronococcus</taxon>
    </lineage>
</organism>
<protein>
    <submittedName>
        <fullName evidence="1">Polyketide cyclase/dehydrase</fullName>
    </submittedName>
</protein>
<comment type="caution">
    <text evidence="1">The sequence shown here is derived from an EMBL/GenBank/DDBJ whole genome shotgun (WGS) entry which is preliminary data.</text>
</comment>
<proteinExistence type="predicted"/>
<dbReference type="Proteomes" id="UP000011531">
    <property type="component" value="Unassembled WGS sequence"/>
</dbReference>
<evidence type="ECO:0000313" key="2">
    <source>
        <dbReference type="Proteomes" id="UP000011531"/>
    </source>
</evidence>
<dbReference type="InterPro" id="IPR023393">
    <property type="entry name" value="START-like_dom_sf"/>
</dbReference>
<keyword evidence="2" id="KW-1185">Reference proteome</keyword>
<evidence type="ECO:0000313" key="1">
    <source>
        <dbReference type="EMBL" id="ELY57371.1"/>
    </source>
</evidence>
<dbReference type="EMBL" id="AOIA01000119">
    <property type="protein sequence ID" value="ELY57371.1"/>
    <property type="molecule type" value="Genomic_DNA"/>
</dbReference>
<reference evidence="1 2" key="1">
    <citation type="journal article" date="2014" name="PLoS Genet.">
        <title>Phylogenetically driven sequencing of extremely halophilic archaea reveals strategies for static and dynamic osmo-response.</title>
        <authorList>
            <person name="Becker E.A."/>
            <person name="Seitzer P.M."/>
            <person name="Tritt A."/>
            <person name="Larsen D."/>
            <person name="Krusor M."/>
            <person name="Yao A.I."/>
            <person name="Wu D."/>
            <person name="Madern D."/>
            <person name="Eisen J.A."/>
            <person name="Darling A.E."/>
            <person name="Facciotti M.T."/>
        </authorList>
    </citation>
    <scope>NUCLEOTIDE SEQUENCE [LARGE SCALE GENOMIC DNA]</scope>
    <source>
        <strain evidence="1 2">DSM 18795</strain>
    </source>
</reference>
<dbReference type="STRING" id="1227498.C492_13696"/>
<accession>L9X7F3</accession>
<name>L9X7F3_9EURY</name>
<dbReference type="AlphaFoldDB" id="L9X7F3"/>
<dbReference type="OrthoDB" id="66844at2157"/>
<dbReference type="Gene3D" id="3.30.530.20">
    <property type="match status" value="1"/>
</dbReference>
<dbReference type="RefSeq" id="WP_008424338.1">
    <property type="nucleotide sequence ID" value="NZ_AOIA01000119.1"/>
</dbReference>
<dbReference type="SUPFAM" id="SSF55961">
    <property type="entry name" value="Bet v1-like"/>
    <property type="match status" value="1"/>
</dbReference>
<sequence length="146" mass="16992">MNQVERFEEVDAPPETVWNVLLELEDEIRRTALSRSLEAVPVIGDRLGADRLPTGIGRAVFEPEVRIAEENRRLVRLDRIGVPYALDSYHEFHLEPIDGGRRTRLLQRETARGALVPVLFDERRLGREFEDRNRLIRERSEPRARA</sequence>
<gene>
    <name evidence="1" type="ORF">C492_13696</name>
</gene>